<dbReference type="KEGG" id="vg:5469879"/>
<organism evidence="1 2">
    <name type="scientific">Paramecium bursaria Chlorella virus FR483</name>
    <name type="common">PBCV-FR483</name>
    <dbReference type="NCBI Taxonomy" id="399781"/>
    <lineage>
        <taxon>Viruses</taxon>
        <taxon>Varidnaviria</taxon>
        <taxon>Bamfordvirae</taxon>
        <taxon>Nucleocytoviricota</taxon>
        <taxon>Megaviricetes</taxon>
        <taxon>Algavirales</taxon>
        <taxon>Phycodnaviridae</taxon>
        <taxon>Chlorovirus</taxon>
        <taxon>Chlorovirus conductrix</taxon>
        <taxon>Paramecium bursaria Chlorella virus A1</taxon>
    </lineage>
</organism>
<gene>
    <name evidence="1" type="primary">n251R</name>
    <name evidence="1" type="ORF">FR483_n251R</name>
</gene>
<reference evidence="1 2" key="1">
    <citation type="journal article" date="2007" name="Virology">
        <title>Sequence and annotation of the 314-kb MT325 and the 321-kb FR483 viruses that infect Chlorella Pbi.</title>
        <authorList>
            <person name="Fitzgerald L.A."/>
            <person name="Graves M.V."/>
            <person name="Li X."/>
            <person name="Feldblyum T."/>
            <person name="Hartigan J."/>
            <person name="Van Etten J.L."/>
        </authorList>
    </citation>
    <scope>NUCLEOTIDE SEQUENCE [LARGE SCALE GENOMIC DNA]</scope>
    <source>
        <strain evidence="1 2">FR483</strain>
    </source>
</reference>
<dbReference type="GeneID" id="5469879"/>
<accession>A7J6V5</accession>
<dbReference type="RefSeq" id="YP_001425883.1">
    <property type="nucleotide sequence ID" value="NC_008603.1"/>
</dbReference>
<proteinExistence type="predicted"/>
<evidence type="ECO:0000313" key="1">
    <source>
        <dbReference type="EMBL" id="ABT15536.1"/>
    </source>
</evidence>
<organismHost>
    <name type="scientific">Paramecium bursaria</name>
    <dbReference type="NCBI Taxonomy" id="74790"/>
</organismHost>
<name>A7J6V5_PBCVF</name>
<dbReference type="Proteomes" id="UP000204095">
    <property type="component" value="Segment"/>
</dbReference>
<dbReference type="EMBL" id="DQ890022">
    <property type="protein sequence ID" value="ABT15536.1"/>
    <property type="molecule type" value="Genomic_DNA"/>
</dbReference>
<evidence type="ECO:0000313" key="2">
    <source>
        <dbReference type="Proteomes" id="UP000204095"/>
    </source>
</evidence>
<sequence length="110" mass="11695">MMSYDVMVFVAYTVTTFRSSGIAWSTPVSADPSPLNVDAVTLVTLRSSGIEWSTPVRLEPSPMKVDAVTALLTVTSVPVTFPMMSMFPTEGSVACGRPVNIAPLPTKNVA</sequence>
<protein>
    <submittedName>
        <fullName evidence="1">Uncharacterized protein n251R</fullName>
    </submittedName>
</protein>